<feature type="transmembrane region" description="Helical" evidence="6">
    <location>
        <begin position="12"/>
        <end position="32"/>
    </location>
</feature>
<keyword evidence="1 5" id="KW-0808">Transferase</keyword>
<evidence type="ECO:0000256" key="3">
    <source>
        <dbReference type="ARBA" id="ARBA00022741"/>
    </source>
</evidence>
<proteinExistence type="inferred from homology"/>
<name>A0AAE4R2I4_9ACTN</name>
<protein>
    <recommendedName>
        <fullName evidence="5">Phosphoenolpyruvate guanylyltransferase</fullName>
        <shortName evidence="5">PEP guanylyltransferase</shortName>
        <ecNumber evidence="5">2.7.7.105</ecNumber>
    </recommendedName>
</protein>
<dbReference type="EMBL" id="JAWLKH010000006">
    <property type="protein sequence ID" value="MDV6311849.1"/>
    <property type="molecule type" value="Genomic_DNA"/>
</dbReference>
<feature type="binding site" evidence="5">
    <location>
        <position position="173"/>
    </location>
    <ligand>
        <name>phosphoenolpyruvate</name>
        <dbReference type="ChEBI" id="CHEBI:58702"/>
    </ligand>
</feature>
<evidence type="ECO:0000256" key="4">
    <source>
        <dbReference type="ARBA" id="ARBA00023134"/>
    </source>
</evidence>
<evidence type="ECO:0000313" key="11">
    <source>
        <dbReference type="Proteomes" id="UP001185922"/>
    </source>
</evidence>
<dbReference type="GO" id="GO:0005525">
    <property type="term" value="F:GTP binding"/>
    <property type="evidence" value="ECO:0007669"/>
    <property type="project" value="UniProtKB-KW"/>
</dbReference>
<evidence type="ECO:0000313" key="8">
    <source>
        <dbReference type="EMBL" id="MDV6306420.1"/>
    </source>
</evidence>
<dbReference type="Proteomes" id="UP001185922">
    <property type="component" value="Unassembled WGS sequence"/>
</dbReference>
<evidence type="ECO:0000256" key="1">
    <source>
        <dbReference type="ARBA" id="ARBA00022679"/>
    </source>
</evidence>
<sequence length="249" mass="25710">MDHSAVDMSVDLSAATGSPAAGGATVAAVLAVKSLQRAKSRLVATLSAATGHDEPTTRGSLVLAMFLDTVEALRGAGVSRVVVVSPDDEVLDAARRAGTHGLPEVDSPTTGSGLNSAFGHGARWARETWPDSTRLVFVQADLPAATSDSLRAVLREAPAHRLSFLTDRDGTGTVLLHGNLLPDETGALDDAPRFGPGSAAAHRAAGAVELDPAHTRWIDLRTDVDTATDLVAARALGIGPHTAEALRRL</sequence>
<dbReference type="AlphaFoldDB" id="A0AAE4R2I4"/>
<dbReference type="RefSeq" id="WP_006434797.1">
    <property type="nucleotide sequence ID" value="NZ_CP091855.1"/>
</dbReference>
<keyword evidence="6" id="KW-1133">Transmembrane helix</keyword>
<keyword evidence="2 5" id="KW-0548">Nucleotidyltransferase</keyword>
<dbReference type="InterPro" id="IPR029044">
    <property type="entry name" value="Nucleotide-diphossugar_trans"/>
</dbReference>
<dbReference type="EC" id="2.7.7.105" evidence="5"/>
<dbReference type="InterPro" id="IPR002835">
    <property type="entry name" value="CofC"/>
</dbReference>
<dbReference type="HAMAP" id="MF_02114">
    <property type="entry name" value="CofC"/>
    <property type="match status" value="1"/>
</dbReference>
<gene>
    <name evidence="9" type="primary">cofC</name>
    <name evidence="5" type="synonym">fbiD</name>
    <name evidence="8" type="ORF">R3P94_03515</name>
    <name evidence="9" type="ORF">R3Q15_08090</name>
</gene>
<evidence type="ECO:0000256" key="2">
    <source>
        <dbReference type="ARBA" id="ARBA00022695"/>
    </source>
</evidence>
<dbReference type="PANTHER" id="PTHR40392:SF1">
    <property type="entry name" value="2-PHOSPHO-L-LACTATE GUANYLYLTRANSFERASE"/>
    <property type="match status" value="1"/>
</dbReference>
<evidence type="ECO:0000313" key="9">
    <source>
        <dbReference type="EMBL" id="MDV6311849.1"/>
    </source>
</evidence>
<comment type="pathway">
    <text evidence="5">Cofactor biosynthesis; coenzyme F420 biosynthesis.</text>
</comment>
<comment type="catalytic activity">
    <reaction evidence="5">
        <text>phosphoenolpyruvate + GTP + H(+) = enolpyruvoyl-2-diphospho-5'-guanosine + diphosphate</text>
        <dbReference type="Rhea" id="RHEA:30519"/>
        <dbReference type="ChEBI" id="CHEBI:15378"/>
        <dbReference type="ChEBI" id="CHEBI:33019"/>
        <dbReference type="ChEBI" id="CHEBI:37565"/>
        <dbReference type="ChEBI" id="CHEBI:58702"/>
        <dbReference type="ChEBI" id="CHEBI:143701"/>
        <dbReference type="EC" id="2.7.7.105"/>
    </reaction>
</comment>
<dbReference type="EMBL" id="JAWLKI010000002">
    <property type="protein sequence ID" value="MDV6306420.1"/>
    <property type="molecule type" value="Genomic_DNA"/>
</dbReference>
<accession>A0AAE4R2I4</accession>
<organism evidence="9 11">
    <name type="scientific">Gordonia amicalis</name>
    <dbReference type="NCBI Taxonomy" id="89053"/>
    <lineage>
        <taxon>Bacteria</taxon>
        <taxon>Bacillati</taxon>
        <taxon>Actinomycetota</taxon>
        <taxon>Actinomycetes</taxon>
        <taxon>Mycobacteriales</taxon>
        <taxon>Gordoniaceae</taxon>
        <taxon>Gordonia</taxon>
    </lineage>
</organism>
<keyword evidence="6" id="KW-0472">Membrane</keyword>
<reference evidence="9 10" key="1">
    <citation type="submission" date="2023-10" db="EMBL/GenBank/DDBJ databases">
        <title>Development of a sustainable strategy for remediation of hydrocarbon-contaminated territories based on the waste exchange concept.</title>
        <authorList>
            <person name="Krivoruchko A."/>
        </authorList>
    </citation>
    <scope>NUCLEOTIDE SEQUENCE</scope>
    <source>
        <strain evidence="8 10">IEGM 1266</strain>
        <strain evidence="9">IEGM 1279</strain>
    </source>
</reference>
<evidence type="ECO:0000256" key="6">
    <source>
        <dbReference type="SAM" id="Phobius"/>
    </source>
</evidence>
<evidence type="ECO:0000259" key="7">
    <source>
        <dbReference type="Pfam" id="PF12804"/>
    </source>
</evidence>
<dbReference type="GeneID" id="77173727"/>
<dbReference type="Gene3D" id="3.90.550.10">
    <property type="entry name" value="Spore Coat Polysaccharide Biosynthesis Protein SpsA, Chain A"/>
    <property type="match status" value="1"/>
</dbReference>
<keyword evidence="3 5" id="KW-0547">Nucleotide-binding</keyword>
<evidence type="ECO:0000256" key="5">
    <source>
        <dbReference type="HAMAP-Rule" id="MF_02114"/>
    </source>
</evidence>
<dbReference type="GO" id="GO:0052645">
    <property type="term" value="P:F420-0 metabolic process"/>
    <property type="evidence" value="ECO:0007669"/>
    <property type="project" value="UniProtKB-UniRule"/>
</dbReference>
<comment type="function">
    <text evidence="5">Guanylyltransferase that catalyzes the activation of phosphoenolpyruvate (PEP) as enolpyruvoyl-2-diphospho-5'-guanosine, via the condensation of PEP with GTP. It is involved in the biosynthesis of coenzyme F420, a hydride carrier cofactor.</text>
</comment>
<keyword evidence="6" id="KW-0812">Transmembrane</keyword>
<comment type="similarity">
    <text evidence="5">Belongs to the CofC family.</text>
</comment>
<feature type="binding site" evidence="5">
    <location>
        <position position="198"/>
    </location>
    <ligand>
        <name>phosphoenolpyruvate</name>
        <dbReference type="ChEBI" id="CHEBI:58702"/>
    </ligand>
</feature>
<dbReference type="PANTHER" id="PTHR40392">
    <property type="entry name" value="2-PHOSPHO-L-LACTATE GUANYLYLTRANSFERASE"/>
    <property type="match status" value="1"/>
</dbReference>
<comment type="caution">
    <text evidence="9">The sequence shown here is derived from an EMBL/GenBank/DDBJ whole genome shotgun (WGS) entry which is preliminary data.</text>
</comment>
<dbReference type="SUPFAM" id="SSF53448">
    <property type="entry name" value="Nucleotide-diphospho-sugar transferases"/>
    <property type="match status" value="1"/>
</dbReference>
<dbReference type="NCBIfam" id="TIGR03552">
    <property type="entry name" value="F420_cofC"/>
    <property type="match status" value="1"/>
</dbReference>
<keyword evidence="4 5" id="KW-0342">GTP-binding</keyword>
<dbReference type="InterPro" id="IPR025877">
    <property type="entry name" value="MobA-like_NTP_Trfase"/>
</dbReference>
<feature type="binding site" evidence="5">
    <location>
        <position position="195"/>
    </location>
    <ligand>
        <name>phosphoenolpyruvate</name>
        <dbReference type="ChEBI" id="CHEBI:58702"/>
    </ligand>
</feature>
<dbReference type="GO" id="GO:0043814">
    <property type="term" value="F:phospholactate guanylyltransferase activity"/>
    <property type="evidence" value="ECO:0007669"/>
    <property type="project" value="InterPro"/>
</dbReference>
<evidence type="ECO:0000313" key="10">
    <source>
        <dbReference type="Proteomes" id="UP001185779"/>
    </source>
</evidence>
<dbReference type="Pfam" id="PF12804">
    <property type="entry name" value="NTP_transf_3"/>
    <property type="match status" value="1"/>
</dbReference>
<keyword evidence="10" id="KW-1185">Reference proteome</keyword>
<feature type="domain" description="MobA-like NTP transferase" evidence="7">
    <location>
        <begin position="68"/>
        <end position="181"/>
    </location>
</feature>
<dbReference type="Proteomes" id="UP001185779">
    <property type="component" value="Unassembled WGS sequence"/>
</dbReference>